<evidence type="ECO:0000313" key="1">
    <source>
        <dbReference type="Proteomes" id="UP000008143"/>
    </source>
</evidence>
<evidence type="ECO:0000313" key="2">
    <source>
        <dbReference type="RefSeq" id="XP_031761289.1"/>
    </source>
</evidence>
<protein>
    <submittedName>
        <fullName evidence="2">Alpha-1-macroglobulin-like</fullName>
    </submittedName>
</protein>
<organism evidence="1 2">
    <name type="scientific">Xenopus tropicalis</name>
    <name type="common">Western clawed frog</name>
    <name type="synonym">Silurana tropicalis</name>
    <dbReference type="NCBI Taxonomy" id="8364"/>
    <lineage>
        <taxon>Eukaryota</taxon>
        <taxon>Metazoa</taxon>
        <taxon>Chordata</taxon>
        <taxon>Craniata</taxon>
        <taxon>Vertebrata</taxon>
        <taxon>Euteleostomi</taxon>
        <taxon>Amphibia</taxon>
        <taxon>Batrachia</taxon>
        <taxon>Anura</taxon>
        <taxon>Pipoidea</taxon>
        <taxon>Pipidae</taxon>
        <taxon>Xenopodinae</taxon>
        <taxon>Xenopus</taxon>
        <taxon>Silurana</taxon>
    </lineage>
</organism>
<name>A0A8J1JTS4_XENTR</name>
<dbReference type="Proteomes" id="UP000008143">
    <property type="component" value="Chromosome 7"/>
</dbReference>
<proteinExistence type="predicted"/>
<gene>
    <name evidence="2 3" type="primary">LOC116412053</name>
</gene>
<dbReference type="AlphaFoldDB" id="A0A8J1JTS4"/>
<dbReference type="GeneID" id="116412053"/>
<reference evidence="2" key="1">
    <citation type="submission" date="2025-08" db="UniProtKB">
        <authorList>
            <consortium name="RefSeq"/>
        </authorList>
    </citation>
    <scope>IDENTIFICATION</scope>
    <source>
        <strain evidence="2">Nigerian</strain>
        <tissue evidence="2">Liver and blood</tissue>
    </source>
</reference>
<dbReference type="KEGG" id="xtr:116412053"/>
<accession>A0A8J1JTS4</accession>
<dbReference type="AGR" id="Xenbase:XB-GENE-29097927"/>
<evidence type="ECO:0000313" key="3">
    <source>
        <dbReference type="Xenbase" id="XB-GENE-29097927"/>
    </source>
</evidence>
<dbReference type="Xenbase" id="XB-GENE-29097927">
    <property type="gene designation" value="LOC116412053"/>
</dbReference>
<sequence length="80" mass="8859">MHSTIMADPNGCISDVVNTKVFQMRRAGYEMKIIASAKITEDGTGVELTGEGSSEIKSTLAKVILLNYFSFFIFHQKKNV</sequence>
<dbReference type="RefSeq" id="XP_031761289.1">
    <property type="nucleotide sequence ID" value="XM_031905429.1"/>
</dbReference>
<dbReference type="OrthoDB" id="9998011at2759"/>
<keyword evidence="1" id="KW-1185">Reference proteome</keyword>